<dbReference type="Gene3D" id="1.10.1200.270">
    <property type="entry name" value="Methyltransferase, alpha-helical capping domain"/>
    <property type="match status" value="1"/>
</dbReference>
<dbReference type="SUPFAM" id="SSF53335">
    <property type="entry name" value="S-adenosyl-L-methionine-dependent methyltransferases"/>
    <property type="match status" value="1"/>
</dbReference>
<keyword evidence="6" id="KW-1185">Reference proteome</keyword>
<dbReference type="InterPro" id="IPR005299">
    <property type="entry name" value="MeTrfase_7"/>
</dbReference>
<dbReference type="Pfam" id="PF03492">
    <property type="entry name" value="Methyltransf_7"/>
    <property type="match status" value="1"/>
</dbReference>
<organism evidence="5 6">
    <name type="scientific">Chenopodium quinoa</name>
    <name type="common">Quinoa</name>
    <dbReference type="NCBI Taxonomy" id="63459"/>
    <lineage>
        <taxon>Eukaryota</taxon>
        <taxon>Viridiplantae</taxon>
        <taxon>Streptophyta</taxon>
        <taxon>Embryophyta</taxon>
        <taxon>Tracheophyta</taxon>
        <taxon>Spermatophyta</taxon>
        <taxon>Magnoliopsida</taxon>
        <taxon>eudicotyledons</taxon>
        <taxon>Gunneridae</taxon>
        <taxon>Pentapetalae</taxon>
        <taxon>Caryophyllales</taxon>
        <taxon>Chenopodiaceae</taxon>
        <taxon>Chenopodioideae</taxon>
        <taxon>Atripliceae</taxon>
        <taxon>Chenopodium</taxon>
    </lineage>
</organism>
<proteinExistence type="predicted"/>
<dbReference type="Proteomes" id="UP000596660">
    <property type="component" value="Unplaced"/>
</dbReference>
<evidence type="ECO:0000313" key="6">
    <source>
        <dbReference type="Proteomes" id="UP000596660"/>
    </source>
</evidence>
<keyword evidence="2" id="KW-0808">Transferase</keyword>
<sequence length="105" mass="12217">MPFYPPTVDEVNKLVIDQGSFFIDKHEAFSVLWDVPMLELRDDGHKRARFVSGPAIAVAEYMISENFGEGAAKEFFRRFIELVRKFLVAGDEFYTFHRVISLIRK</sequence>
<dbReference type="InterPro" id="IPR042086">
    <property type="entry name" value="MeTrfase_capping"/>
</dbReference>
<dbReference type="AlphaFoldDB" id="A0A803MKE9"/>
<evidence type="ECO:0000256" key="2">
    <source>
        <dbReference type="ARBA" id="ARBA00022679"/>
    </source>
</evidence>
<reference evidence="5" key="1">
    <citation type="journal article" date="2017" name="Nature">
        <title>The genome of Chenopodium quinoa.</title>
        <authorList>
            <person name="Jarvis D.E."/>
            <person name="Ho Y.S."/>
            <person name="Lightfoot D.J."/>
            <person name="Schmoeckel S.M."/>
            <person name="Li B."/>
            <person name="Borm T.J.A."/>
            <person name="Ohyanagi H."/>
            <person name="Mineta K."/>
            <person name="Michell C.T."/>
            <person name="Saber N."/>
            <person name="Kharbatia N.M."/>
            <person name="Rupper R.R."/>
            <person name="Sharp A.R."/>
            <person name="Dally N."/>
            <person name="Boughton B.A."/>
            <person name="Woo Y.H."/>
            <person name="Gao G."/>
            <person name="Schijlen E.G.W.M."/>
            <person name="Guo X."/>
            <person name="Momin A.A."/>
            <person name="Negrao S."/>
            <person name="Al-Babili S."/>
            <person name="Gehring C."/>
            <person name="Roessner U."/>
            <person name="Jung C."/>
            <person name="Murphy K."/>
            <person name="Arold S.T."/>
            <person name="Gojobori T."/>
            <person name="van der Linden C.G."/>
            <person name="van Loo E.N."/>
            <person name="Jellen E.N."/>
            <person name="Maughan P.J."/>
            <person name="Tester M."/>
        </authorList>
    </citation>
    <scope>NUCLEOTIDE SEQUENCE [LARGE SCALE GENOMIC DNA]</scope>
    <source>
        <strain evidence="5">cv. PI 614886</strain>
    </source>
</reference>
<dbReference type="GO" id="GO:0032259">
    <property type="term" value="P:methylation"/>
    <property type="evidence" value="ECO:0007669"/>
    <property type="project" value="UniProtKB-KW"/>
</dbReference>
<dbReference type="EnsemblPlants" id="AUR62031290-RA">
    <property type="protein sequence ID" value="AUR62031290-RA:cds"/>
    <property type="gene ID" value="AUR62031290"/>
</dbReference>
<evidence type="ECO:0000256" key="4">
    <source>
        <dbReference type="ARBA" id="ARBA00022842"/>
    </source>
</evidence>
<dbReference type="InterPro" id="IPR029063">
    <property type="entry name" value="SAM-dependent_MTases_sf"/>
</dbReference>
<evidence type="ECO:0000256" key="1">
    <source>
        <dbReference type="ARBA" id="ARBA00022603"/>
    </source>
</evidence>
<dbReference type="GO" id="GO:0046872">
    <property type="term" value="F:metal ion binding"/>
    <property type="evidence" value="ECO:0007669"/>
    <property type="project" value="UniProtKB-KW"/>
</dbReference>
<protein>
    <submittedName>
        <fullName evidence="5">Uncharacterized protein</fullName>
    </submittedName>
</protein>
<keyword evidence="3" id="KW-0479">Metal-binding</keyword>
<dbReference type="Gramene" id="AUR62031290-RA">
    <property type="protein sequence ID" value="AUR62031290-RA:cds"/>
    <property type="gene ID" value="AUR62031290"/>
</dbReference>
<dbReference type="GO" id="GO:0008168">
    <property type="term" value="F:methyltransferase activity"/>
    <property type="evidence" value="ECO:0007669"/>
    <property type="project" value="UniProtKB-KW"/>
</dbReference>
<evidence type="ECO:0000256" key="3">
    <source>
        <dbReference type="ARBA" id="ARBA00022723"/>
    </source>
</evidence>
<keyword evidence="4" id="KW-0460">Magnesium</keyword>
<keyword evidence="1" id="KW-0489">Methyltransferase</keyword>
<dbReference type="Gene3D" id="3.40.50.150">
    <property type="entry name" value="Vaccinia Virus protein VP39"/>
    <property type="match status" value="1"/>
</dbReference>
<name>A0A803MKE9_CHEQI</name>
<accession>A0A803MKE9</accession>
<evidence type="ECO:0000313" key="5">
    <source>
        <dbReference type="EnsemblPlants" id="AUR62031290-RA:cds"/>
    </source>
</evidence>
<reference evidence="5" key="2">
    <citation type="submission" date="2021-03" db="UniProtKB">
        <authorList>
            <consortium name="EnsemblPlants"/>
        </authorList>
    </citation>
    <scope>IDENTIFICATION</scope>
</reference>